<evidence type="ECO:0000313" key="1">
    <source>
        <dbReference type="EMBL" id="KMO28241.1"/>
    </source>
</evidence>
<dbReference type="Proteomes" id="UP000035929">
    <property type="component" value="Unassembled WGS sequence"/>
</dbReference>
<accession>A0A0J6UQA8</accession>
<sequence length="72" mass="6996">MFEAIGNIAGTALGGPVGGLVGGAVGSILGGGGDSGQAKAFQDALGQFAMQVAGDAMDEMNQAMSETEEDFA</sequence>
<comment type="caution">
    <text evidence="1">The sequence shown here is derived from an EMBL/GenBank/DDBJ whole genome shotgun (WGS) entry which is preliminary data.</text>
</comment>
<dbReference type="EMBL" id="LABX01000256">
    <property type="protein sequence ID" value="KMO28241.1"/>
    <property type="molecule type" value="Genomic_DNA"/>
</dbReference>
<reference evidence="1 2" key="1">
    <citation type="submission" date="2015-03" db="EMBL/GenBank/DDBJ databases">
        <title>Genome sequencing of Methylobacterium aquaticum DSM16371 type strain.</title>
        <authorList>
            <person name="Chaudhry V."/>
            <person name="Patil P.B."/>
        </authorList>
    </citation>
    <scope>NUCLEOTIDE SEQUENCE [LARGE SCALE GENOMIC DNA]</scope>
    <source>
        <strain evidence="1 2">DSM 16371</strain>
    </source>
</reference>
<evidence type="ECO:0000313" key="2">
    <source>
        <dbReference type="Proteomes" id="UP000035929"/>
    </source>
</evidence>
<organism evidence="1 2">
    <name type="scientific">Methylobacterium aquaticum</name>
    <dbReference type="NCBI Taxonomy" id="270351"/>
    <lineage>
        <taxon>Bacteria</taxon>
        <taxon>Pseudomonadati</taxon>
        <taxon>Pseudomonadota</taxon>
        <taxon>Alphaproteobacteria</taxon>
        <taxon>Hyphomicrobiales</taxon>
        <taxon>Methylobacteriaceae</taxon>
        <taxon>Methylobacterium</taxon>
    </lineage>
</organism>
<dbReference type="RefSeq" id="WP_048467075.1">
    <property type="nucleotide sequence ID" value="NZ_JBNTQU010000027.1"/>
</dbReference>
<protein>
    <recommendedName>
        <fullName evidence="3">Glycine zipper domain-containing protein</fullName>
    </recommendedName>
</protein>
<proteinExistence type="predicted"/>
<gene>
    <name evidence="1" type="ORF">VP06_28015</name>
</gene>
<dbReference type="AlphaFoldDB" id="A0A0J6UQA8"/>
<dbReference type="OrthoDB" id="8242815at2"/>
<evidence type="ECO:0008006" key="3">
    <source>
        <dbReference type="Google" id="ProtNLM"/>
    </source>
</evidence>
<dbReference type="PATRIC" id="fig|270351.6.peg.3809"/>
<name>A0A0J6UQA8_9HYPH</name>